<evidence type="ECO:0000313" key="10">
    <source>
        <dbReference type="Proteomes" id="UP000030752"/>
    </source>
</evidence>
<dbReference type="Gene3D" id="1.20.190.50">
    <property type="match status" value="1"/>
</dbReference>
<dbReference type="Gene3D" id="1.10.3450.20">
    <property type="match status" value="1"/>
</dbReference>
<protein>
    <recommendedName>
        <fullName evidence="7">Nuclear pore complex protein</fullName>
    </recommendedName>
</protein>
<dbReference type="GO" id="GO:0000973">
    <property type="term" value="P:post-transcriptional tethering of RNA polymerase II gene DNA at nuclear periphery"/>
    <property type="evidence" value="ECO:0007669"/>
    <property type="project" value="TreeGrafter"/>
</dbReference>
<dbReference type="InParanoid" id="W2RIZ7"/>
<comment type="subcellular location">
    <subcellularLocation>
        <location evidence="7">Nucleus</location>
        <location evidence="7">Nuclear pore complex</location>
    </subcellularLocation>
    <subcellularLocation>
        <location evidence="7">Nucleus membrane</location>
    </subcellularLocation>
</comment>
<feature type="region of interest" description="Disordered" evidence="8">
    <location>
        <begin position="695"/>
        <end position="730"/>
    </location>
</feature>
<keyword evidence="6 7" id="KW-0539">Nucleus</keyword>
<keyword evidence="3" id="KW-0653">Protein transport</keyword>
<dbReference type="PANTHER" id="PTHR13003:SF2">
    <property type="entry name" value="NUCLEAR PORE COMPLEX PROTEIN NUP107"/>
    <property type="match status" value="1"/>
</dbReference>
<keyword evidence="2" id="KW-0509">mRNA transport</keyword>
<evidence type="ECO:0000256" key="2">
    <source>
        <dbReference type="ARBA" id="ARBA00022816"/>
    </source>
</evidence>
<gene>
    <name evidence="9" type="ORF">HMPREF1541_08735</name>
</gene>
<dbReference type="GO" id="GO:0006406">
    <property type="term" value="P:mRNA export from nucleus"/>
    <property type="evidence" value="ECO:0007669"/>
    <property type="project" value="TreeGrafter"/>
</dbReference>
<dbReference type="PANTHER" id="PTHR13003">
    <property type="entry name" value="NUP107-RELATED"/>
    <property type="match status" value="1"/>
</dbReference>
<dbReference type="GO" id="GO:0031080">
    <property type="term" value="C:nuclear pore outer ring"/>
    <property type="evidence" value="ECO:0007669"/>
    <property type="project" value="TreeGrafter"/>
</dbReference>
<evidence type="ECO:0000256" key="5">
    <source>
        <dbReference type="ARBA" id="ARBA00023132"/>
    </source>
</evidence>
<dbReference type="OrthoDB" id="3098at2759"/>
<evidence type="ECO:0000256" key="4">
    <source>
        <dbReference type="ARBA" id="ARBA00023010"/>
    </source>
</evidence>
<proteinExistence type="inferred from homology"/>
<keyword evidence="1 7" id="KW-0813">Transport</keyword>
<dbReference type="RefSeq" id="XP_008721275.1">
    <property type="nucleotide sequence ID" value="XM_008723053.1"/>
</dbReference>
<reference evidence="9 10" key="1">
    <citation type="submission" date="2013-03" db="EMBL/GenBank/DDBJ databases">
        <title>The Genome Sequence of Phialophora europaea CBS 101466.</title>
        <authorList>
            <consortium name="The Broad Institute Genomics Platform"/>
            <person name="Cuomo C."/>
            <person name="de Hoog S."/>
            <person name="Gorbushina A."/>
            <person name="Walker B."/>
            <person name="Young S.K."/>
            <person name="Zeng Q."/>
            <person name="Gargeya S."/>
            <person name="Fitzgerald M."/>
            <person name="Haas B."/>
            <person name="Abouelleil A."/>
            <person name="Allen A.W."/>
            <person name="Alvarado L."/>
            <person name="Arachchi H.M."/>
            <person name="Berlin A.M."/>
            <person name="Chapman S.B."/>
            <person name="Gainer-Dewar J."/>
            <person name="Goldberg J."/>
            <person name="Griggs A."/>
            <person name="Gujja S."/>
            <person name="Hansen M."/>
            <person name="Howarth C."/>
            <person name="Imamovic A."/>
            <person name="Ireland A."/>
            <person name="Larimer J."/>
            <person name="McCowan C."/>
            <person name="Murphy C."/>
            <person name="Pearson M."/>
            <person name="Poon T.W."/>
            <person name="Priest M."/>
            <person name="Roberts A."/>
            <person name="Saif S."/>
            <person name="Shea T."/>
            <person name="Sisk P."/>
            <person name="Sykes S."/>
            <person name="Wortman J."/>
            <person name="Nusbaum C."/>
            <person name="Birren B."/>
        </authorList>
    </citation>
    <scope>NUCLEOTIDE SEQUENCE [LARGE SCALE GENOMIC DNA]</scope>
    <source>
        <strain evidence="9 10">CBS 101466</strain>
    </source>
</reference>
<organism evidence="9 10">
    <name type="scientific">Cyphellophora europaea (strain CBS 101466)</name>
    <name type="common">Phialophora europaea</name>
    <dbReference type="NCBI Taxonomy" id="1220924"/>
    <lineage>
        <taxon>Eukaryota</taxon>
        <taxon>Fungi</taxon>
        <taxon>Dikarya</taxon>
        <taxon>Ascomycota</taxon>
        <taxon>Pezizomycotina</taxon>
        <taxon>Eurotiomycetes</taxon>
        <taxon>Chaetothyriomycetidae</taxon>
        <taxon>Chaetothyriales</taxon>
        <taxon>Cyphellophoraceae</taxon>
        <taxon>Cyphellophora</taxon>
    </lineage>
</organism>
<name>W2RIZ7_CYPE1</name>
<dbReference type="Proteomes" id="UP000030752">
    <property type="component" value="Unassembled WGS sequence"/>
</dbReference>
<dbReference type="InterPro" id="IPR007252">
    <property type="entry name" value="Nup84/Nup107"/>
</dbReference>
<keyword evidence="7" id="KW-0472">Membrane</keyword>
<evidence type="ECO:0000256" key="7">
    <source>
        <dbReference type="RuleBase" id="RU365072"/>
    </source>
</evidence>
<keyword evidence="5 7" id="KW-0906">Nuclear pore complex</keyword>
<accession>W2RIZ7</accession>
<dbReference type="GO" id="GO:0031965">
    <property type="term" value="C:nuclear membrane"/>
    <property type="evidence" value="ECO:0007669"/>
    <property type="project" value="UniProtKB-SubCell"/>
</dbReference>
<comment type="subunit">
    <text evidence="7">Part of the nuclear pore complex (NPC).</text>
</comment>
<dbReference type="eggNOG" id="KOG1964">
    <property type="taxonomic scope" value="Eukaryota"/>
</dbReference>
<dbReference type="STRING" id="1220924.W2RIZ7"/>
<dbReference type="GO" id="GO:0017056">
    <property type="term" value="F:structural constituent of nuclear pore"/>
    <property type="evidence" value="ECO:0007669"/>
    <property type="project" value="UniProtKB-UniRule"/>
</dbReference>
<sequence>MAELSKMDLLIDFTEDDEHSQANLHDFLQPLHDTAERVSKQVEAFARCLHKFQAQHNSSDVWDDASQLFDQFCAITQTREDSSISSFDSDEDFQSQLQKIQLERDIWVLAKNLLLSRGPKAANDAHHSQSERLKELHQYTTSSDLWNAFLDSDTVAQEYETVLVWLHERRAQSGDIQTKVSSTLSQANRGDVQSAVPLYTSHEIKKKKRLAGRVGPLDPTADGLASQLDPDAPTRQRARLDPQDEYYEEAAWQVCWEMLRRGATSSELSKWWTDTKEPYRALVCSNTSCGPEPARTSPFQRVMNLASNAQWLRLCKAVASDSTFADHVQRAVLGLLCGESTISNLACEDVDDMVFSLVNGLLIQRYMHYLSAYRQKLQNSALHSFQPLPSDQSQITSLLESLQSSPDFRDEMLSPHKYIEMALIAVEYRNFFHEMGQGAVYIAQTTGLFNHLFHVSQHVEVSECIQATASDADSVRIIAHLQLAFQAIGALSVNHSADNETAFYERYYIESNIASYIGYLQQDKKWSLIPLYASKLSKKRCSTVLGLTMIDITDNKERGQLVRLMRKYNINVAEVLFAIAVSATDSRLADFRDGLGEFEAPRITEKPPKGQVKIRSAFMSDDISDEEDKAILGVEWYRWVDAENWGRACFSISTLYKLWLAKGRYSALRSLAQRASLADLSLAALSMNLYFGSDEEDEDAEGDKKMDDSDEPSGVMSPRKRQEKRSRHPLAAEGTSREVLFNKSAVWMQLEQLVNALQALEEWQDLADTVNANRNNPAAVRSMKRELREALGQVETAMMPVLTQGFLCHAFDEKEAKVLEKIRTKYLPELVLGYNSVLFFAGHAISRTWLGNCMELANILAATPSLTDAFVHSGRMREMVSAFALDGQSLLLANEAGSKKPGEKKVKALDMWQVRWKDLSRSMDSVD</sequence>
<evidence type="ECO:0000256" key="8">
    <source>
        <dbReference type="SAM" id="MobiDB-lite"/>
    </source>
</evidence>
<dbReference type="HOGENOM" id="CLU_005882_0_0_1"/>
<dbReference type="Pfam" id="PF04121">
    <property type="entry name" value="Nup84_Nup100"/>
    <property type="match status" value="1"/>
</dbReference>
<evidence type="ECO:0000256" key="3">
    <source>
        <dbReference type="ARBA" id="ARBA00022927"/>
    </source>
</evidence>
<comment type="function">
    <text evidence="7">Functions as a component of the nuclear pore complex (NPC).</text>
</comment>
<dbReference type="EMBL" id="KB822725">
    <property type="protein sequence ID" value="ETN36457.1"/>
    <property type="molecule type" value="Genomic_DNA"/>
</dbReference>
<comment type="similarity">
    <text evidence="7">Belongs to the nucleoporin Nup84/Nup107 family.</text>
</comment>
<evidence type="ECO:0000313" key="9">
    <source>
        <dbReference type="EMBL" id="ETN36457.1"/>
    </source>
</evidence>
<evidence type="ECO:0000256" key="6">
    <source>
        <dbReference type="ARBA" id="ARBA00023242"/>
    </source>
</evidence>
<evidence type="ECO:0000256" key="1">
    <source>
        <dbReference type="ARBA" id="ARBA00022448"/>
    </source>
</evidence>
<feature type="compositionally biased region" description="Basic residues" evidence="8">
    <location>
        <begin position="718"/>
        <end position="728"/>
    </location>
</feature>
<keyword evidence="10" id="KW-1185">Reference proteome</keyword>
<dbReference type="GO" id="GO:0006606">
    <property type="term" value="P:protein import into nucleus"/>
    <property type="evidence" value="ECO:0007669"/>
    <property type="project" value="TreeGrafter"/>
</dbReference>
<keyword evidence="4 7" id="KW-0811">Translocation</keyword>
<dbReference type="GeneID" id="19976074"/>
<dbReference type="AlphaFoldDB" id="W2RIZ7"/>
<feature type="region of interest" description="Disordered" evidence="8">
    <location>
        <begin position="213"/>
        <end position="239"/>
    </location>
</feature>
<dbReference type="VEuPathDB" id="FungiDB:HMPREF1541_08735"/>